<accession>A0A225DYP5</accession>
<evidence type="ECO:0000256" key="5">
    <source>
        <dbReference type="SAM" id="MobiDB-lite"/>
    </source>
</evidence>
<keyword evidence="3 4" id="KW-0408">Iron</keyword>
<dbReference type="InterPro" id="IPR011042">
    <property type="entry name" value="6-blade_b-propeller_TolB-like"/>
</dbReference>
<dbReference type="GO" id="GO:0020037">
    <property type="term" value="F:heme binding"/>
    <property type="evidence" value="ECO:0007669"/>
    <property type="project" value="InterPro"/>
</dbReference>
<dbReference type="PANTHER" id="PTHR19328">
    <property type="entry name" value="HEDGEHOG-INTERACTING PROTEIN"/>
    <property type="match status" value="1"/>
</dbReference>
<dbReference type="Pfam" id="PF00034">
    <property type="entry name" value="Cytochrom_C"/>
    <property type="match status" value="1"/>
</dbReference>
<comment type="caution">
    <text evidence="7">The sequence shown here is derived from an EMBL/GenBank/DDBJ whole genome shotgun (WGS) entry which is preliminary data.</text>
</comment>
<dbReference type="EMBL" id="NIDE01000004">
    <property type="protein sequence ID" value="OWK43658.1"/>
    <property type="molecule type" value="Genomic_DNA"/>
</dbReference>
<evidence type="ECO:0000256" key="4">
    <source>
        <dbReference type="PROSITE-ProRule" id="PRU00433"/>
    </source>
</evidence>
<dbReference type="InterPro" id="IPR011041">
    <property type="entry name" value="Quinoprot_gluc/sorb_DH_b-prop"/>
</dbReference>
<dbReference type="PROSITE" id="PS51007">
    <property type="entry name" value="CYTC"/>
    <property type="match status" value="1"/>
</dbReference>
<evidence type="ECO:0000256" key="3">
    <source>
        <dbReference type="ARBA" id="ARBA00023004"/>
    </source>
</evidence>
<evidence type="ECO:0000259" key="6">
    <source>
        <dbReference type="PROSITE" id="PS51007"/>
    </source>
</evidence>
<dbReference type="GO" id="GO:0046872">
    <property type="term" value="F:metal ion binding"/>
    <property type="evidence" value="ECO:0007669"/>
    <property type="project" value="UniProtKB-KW"/>
</dbReference>
<dbReference type="GO" id="GO:0009055">
    <property type="term" value="F:electron transfer activity"/>
    <property type="evidence" value="ECO:0007669"/>
    <property type="project" value="InterPro"/>
</dbReference>
<dbReference type="NCBIfam" id="TIGR02603">
    <property type="entry name" value="CxxCH_TIGR02603"/>
    <property type="match status" value="1"/>
</dbReference>
<keyword evidence="2 4" id="KW-0479">Metal-binding</keyword>
<evidence type="ECO:0000313" key="8">
    <source>
        <dbReference type="Proteomes" id="UP000214646"/>
    </source>
</evidence>
<dbReference type="InterPro" id="IPR012938">
    <property type="entry name" value="Glc/Sorbosone_DH"/>
</dbReference>
<gene>
    <name evidence="7" type="ORF">FRUB_03257</name>
</gene>
<dbReference type="InterPro" id="IPR009056">
    <property type="entry name" value="Cyt_c-like_dom"/>
</dbReference>
<feature type="domain" description="Cytochrome c" evidence="6">
    <location>
        <begin position="869"/>
        <end position="1006"/>
    </location>
</feature>
<protein>
    <recommendedName>
        <fullName evidence="6">Cytochrome c domain-containing protein</fullName>
    </recommendedName>
</protein>
<feature type="region of interest" description="Disordered" evidence="5">
    <location>
        <begin position="33"/>
        <end position="53"/>
    </location>
</feature>
<dbReference type="PANTHER" id="PTHR19328:SF75">
    <property type="entry name" value="ALDOSE SUGAR DEHYDROGENASE YLII"/>
    <property type="match status" value="1"/>
</dbReference>
<proteinExistence type="predicted"/>
<dbReference type="InterPro" id="IPR013427">
    <property type="entry name" value="Haem-bd_dom_put"/>
</dbReference>
<feature type="region of interest" description="Disordered" evidence="5">
    <location>
        <begin position="646"/>
        <end position="665"/>
    </location>
</feature>
<dbReference type="RefSeq" id="WP_161967402.1">
    <property type="nucleotide sequence ID" value="NZ_NIDE01000004.1"/>
</dbReference>
<dbReference type="Proteomes" id="UP000214646">
    <property type="component" value="Unassembled WGS sequence"/>
</dbReference>
<name>A0A225DYP5_9BACT</name>
<dbReference type="Gene3D" id="1.10.760.10">
    <property type="entry name" value="Cytochrome c-like domain"/>
    <property type="match status" value="2"/>
</dbReference>
<reference evidence="8" key="1">
    <citation type="submission" date="2017-06" db="EMBL/GenBank/DDBJ databases">
        <title>Genome analysis of Fimbriiglobus ruber SP5, the first member of the order Planctomycetales with confirmed chitinolytic capability.</title>
        <authorList>
            <person name="Ravin N.V."/>
            <person name="Rakitin A.L."/>
            <person name="Ivanova A.A."/>
            <person name="Beletsky A.V."/>
            <person name="Kulichevskaya I.S."/>
            <person name="Mardanov A.V."/>
            <person name="Dedysh S.N."/>
        </authorList>
    </citation>
    <scope>NUCLEOTIDE SEQUENCE [LARGE SCALE GENOMIC DNA]</scope>
    <source>
        <strain evidence="8">SP5</strain>
    </source>
</reference>
<keyword evidence="1 4" id="KW-0349">Heme</keyword>
<dbReference type="Pfam" id="PF07995">
    <property type="entry name" value="GSDH"/>
    <property type="match status" value="1"/>
</dbReference>
<evidence type="ECO:0000256" key="1">
    <source>
        <dbReference type="ARBA" id="ARBA00022617"/>
    </source>
</evidence>
<keyword evidence="8" id="KW-1185">Reference proteome</keyword>
<dbReference type="SUPFAM" id="SSF46626">
    <property type="entry name" value="Cytochrome c"/>
    <property type="match status" value="2"/>
</dbReference>
<dbReference type="SUPFAM" id="SSF50952">
    <property type="entry name" value="Soluble quinoprotein glucose dehydrogenase"/>
    <property type="match status" value="1"/>
</dbReference>
<dbReference type="AlphaFoldDB" id="A0A225DYP5"/>
<organism evidence="7 8">
    <name type="scientific">Fimbriiglobus ruber</name>
    <dbReference type="NCBI Taxonomy" id="1908690"/>
    <lineage>
        <taxon>Bacteria</taxon>
        <taxon>Pseudomonadati</taxon>
        <taxon>Planctomycetota</taxon>
        <taxon>Planctomycetia</taxon>
        <taxon>Gemmatales</taxon>
        <taxon>Gemmataceae</taxon>
        <taxon>Fimbriiglobus</taxon>
    </lineage>
</organism>
<sequence length="1007" mass="110395">MTRLLSRPAGAALAAGAAVVFVAFVAVRPAASRPESAKPSARQPWTTSKLVGSPELPPPYKTVNAFPNIKLEHPLLLVSAPGSDRLFVAEQAGKIFSFKNDPGAKAELFFDTAKEIRTLNKTPGANALEFVYGLVFHPQFEKNRYCFVCYTVQTSGKPNLAEGTRVSRFTVTNTDPPRLDPASEEIVFTFLQGGHNGGDLHFGNDGYLYISTGDGAGPNPPDPLHTGQDITDLLSSILRIDVDHKDAGKSYGVPKDNPFIGLKIGDKEARPEIWAFGLRNPWRMSFDRPTGDLWVGDVGWELWEMIHKIEKGGNYGWSILEARQPVHVNDKPGPGPFRPPVVELPHTAAASITGGYVYHGKKFPDLVGAYIFGDWETRRIWAARFDGTRVTSMPEITVPKLRVVAFGQDRAGELYVVDYDSGTIHTFAKNDDPGYDPTKFPKTLGATGLFASVKDHAPAVGVYPFEVTAHQWQDYATTEHFIALPGDSVVKDFEEKQSLPGSVDWHKFKFAFPQNAALVKTISLETERGNPASRRRVETQVLHFDGEDWHGYSYQWRDDQSEADLVPAEGAEKELTVADPAFGAGKREQVWTFHSRAQCLQCHSAWSEYALGFSVEQLNRDVVMPSGSKNQLTWLGEFGLTQRIGKNNKPEAPYTPNEATKQPHVVDPTDMKAPLVDRARAYLHTNCGHCHQNGGGGGAVTFELHRNSDLKQKSLWATPTRGNFDLPDLKVVAPGDPAHSALYFRMAKFGRGRMPQLGTDLVDPVGVALIAAWIESLKPGDKSAPVDLAKTTPDAIAKHLAAVASAEGVARAVAHPDCPPDARKQVWAAAAKLPEGNVRDLFDGYLPRDGQERKLGQNPRPRAILSRTGDAGRGKELFQAQKTQCITCHKIDGQGNEVGPDLSAIAKTRSREDLLESILDPSRRVEPQWTAYVLKTHDGRAVTGLLVRKDGKEVVLRDAQNKETHVAADNVESLRPARDSLMPAGLFADLTAQQAADLLAFLANRKN</sequence>
<evidence type="ECO:0000313" key="7">
    <source>
        <dbReference type="EMBL" id="OWK43658.1"/>
    </source>
</evidence>
<evidence type="ECO:0000256" key="2">
    <source>
        <dbReference type="ARBA" id="ARBA00022723"/>
    </source>
</evidence>
<dbReference type="OrthoDB" id="9770043at2"/>
<dbReference type="InterPro" id="IPR036909">
    <property type="entry name" value="Cyt_c-like_dom_sf"/>
</dbReference>
<dbReference type="Gene3D" id="2.120.10.30">
    <property type="entry name" value="TolB, C-terminal domain"/>
    <property type="match status" value="1"/>
</dbReference>